<evidence type="ECO:0000313" key="3">
    <source>
        <dbReference type="EMBL" id="CAF3970156.1"/>
    </source>
</evidence>
<accession>A0A814WII2</accession>
<dbReference type="InterPro" id="IPR011990">
    <property type="entry name" value="TPR-like_helical_dom_sf"/>
</dbReference>
<dbReference type="EMBL" id="CAJNOQ010008757">
    <property type="protein sequence ID" value="CAF1205925.1"/>
    <property type="molecule type" value="Genomic_DNA"/>
</dbReference>
<evidence type="ECO:0000313" key="4">
    <source>
        <dbReference type="Proteomes" id="UP000663829"/>
    </source>
</evidence>
<dbReference type="Proteomes" id="UP000681722">
    <property type="component" value="Unassembled WGS sequence"/>
</dbReference>
<evidence type="ECO:0000313" key="2">
    <source>
        <dbReference type="EMBL" id="CAF1205925.1"/>
    </source>
</evidence>
<keyword evidence="4" id="KW-1185">Reference proteome</keyword>
<dbReference type="AlphaFoldDB" id="A0A814WII2"/>
<proteinExistence type="predicted"/>
<name>A0A814WII2_9BILA</name>
<gene>
    <name evidence="2" type="ORF">GPM918_LOCUS23962</name>
    <name evidence="3" type="ORF">SRO942_LOCUS23960</name>
</gene>
<comment type="caution">
    <text evidence="2">The sequence shown here is derived from an EMBL/GenBank/DDBJ whole genome shotgun (WGS) entry which is preliminary data.</text>
</comment>
<sequence>METPFQHLIIQKRLNEYKDDTFRYFKSHLYLNKHPISQSLMFAKNLPFVDRTNPMKISDGAYLKRIQRFTHKESSNSPDNLRLYIWFHIEIDKKIIFIGDMISSVIKLKALENDITEFSAILPLDEHLSRLDMQTLNSPKIYLTSIINQNSIHIIMIDLICNNEDDISDIREQLKLKNIYTTVFNDINICKECLCNHNNQMIFLILISDSNNIPNGSDNLIHLSCIQTTYLLNEFGYIQKQISTDNRKKIVKIFNQMSNLTNTLFNDLFIFIKQIQHIPPFSMLKVNNKISFCNMNSDDHIHNHYLFEILNLSLRIENINNLLMHRHLIQNIHLQLLTLSSTDDYQETTTTVYRGQLMNNFVIKLIKSFMKTIWYIELEYCNINEIKENFENELGQLLSPLTFINFLNALDEYNKAEIFFNYLLDSLPSYFIPNRSVLYNNMGLVYGMNNNTQRALEYYTLAETFMTNCNNEKTTIITIDQTNVVVKDGIKNKTDNKPRPHPAGVGVGDRSQGIPADPYRQQRQLDKSLLGKVLFEIDVSVDIPMLDLSDDSVLFNIGILFRIGIVYQR</sequence>
<dbReference type="EMBL" id="CAJOBC010008757">
    <property type="protein sequence ID" value="CAF3970156.1"/>
    <property type="molecule type" value="Genomic_DNA"/>
</dbReference>
<evidence type="ECO:0000256" key="1">
    <source>
        <dbReference type="SAM" id="MobiDB-lite"/>
    </source>
</evidence>
<dbReference type="SUPFAM" id="SSF48452">
    <property type="entry name" value="TPR-like"/>
    <property type="match status" value="1"/>
</dbReference>
<organism evidence="2 4">
    <name type="scientific">Didymodactylos carnosus</name>
    <dbReference type="NCBI Taxonomy" id="1234261"/>
    <lineage>
        <taxon>Eukaryota</taxon>
        <taxon>Metazoa</taxon>
        <taxon>Spiralia</taxon>
        <taxon>Gnathifera</taxon>
        <taxon>Rotifera</taxon>
        <taxon>Eurotatoria</taxon>
        <taxon>Bdelloidea</taxon>
        <taxon>Philodinida</taxon>
        <taxon>Philodinidae</taxon>
        <taxon>Didymodactylos</taxon>
    </lineage>
</organism>
<reference evidence="2" key="1">
    <citation type="submission" date="2021-02" db="EMBL/GenBank/DDBJ databases">
        <authorList>
            <person name="Nowell W R."/>
        </authorList>
    </citation>
    <scope>NUCLEOTIDE SEQUENCE</scope>
</reference>
<dbReference type="Proteomes" id="UP000663829">
    <property type="component" value="Unassembled WGS sequence"/>
</dbReference>
<protein>
    <submittedName>
        <fullName evidence="2">Uncharacterized protein</fullName>
    </submittedName>
</protein>
<feature type="region of interest" description="Disordered" evidence="1">
    <location>
        <begin position="490"/>
        <end position="517"/>
    </location>
</feature>